<dbReference type="EMBL" id="ADLD01000014">
    <property type="protein sequence ID" value="EHB91253.1"/>
    <property type="molecule type" value="Genomic_DNA"/>
</dbReference>
<dbReference type="HOGENOM" id="CLU_012817_13_3_10"/>
<reference evidence="4 5" key="1">
    <citation type="submission" date="2011-08" db="EMBL/GenBank/DDBJ databases">
        <title>The Genome Sequence of Alistipes indistinctus YIT 12060.</title>
        <authorList>
            <consortium name="The Broad Institute Genome Sequencing Platform"/>
            <person name="Earl A."/>
            <person name="Ward D."/>
            <person name="Feldgarden M."/>
            <person name="Gevers D."/>
            <person name="Morotomi M."/>
            <person name="Young S.K."/>
            <person name="Zeng Q."/>
            <person name="Gargeya S."/>
            <person name="Fitzgerald M."/>
            <person name="Haas B."/>
            <person name="Abouelleil A."/>
            <person name="Alvarado L."/>
            <person name="Arachchi H.M."/>
            <person name="Berlin A."/>
            <person name="Brown A."/>
            <person name="Chapman S.B."/>
            <person name="Chen Z."/>
            <person name="Dunbar C."/>
            <person name="Freedman E."/>
            <person name="Gearin G."/>
            <person name="Gellesch M."/>
            <person name="Goldberg J."/>
            <person name="Griggs A."/>
            <person name="Gujja S."/>
            <person name="Heiman D."/>
            <person name="Howarth C."/>
            <person name="Larson L."/>
            <person name="Lui A."/>
            <person name="MacDonald P.J.P."/>
            <person name="Montmayeur A."/>
            <person name="Murphy C."/>
            <person name="Neiman D."/>
            <person name="Pearson M."/>
            <person name="Priest M."/>
            <person name="Roberts A."/>
            <person name="Saif S."/>
            <person name="Shea T."/>
            <person name="Shenoy N."/>
            <person name="Sisk P."/>
            <person name="Stolte C."/>
            <person name="Sykes S."/>
            <person name="Wortman J."/>
            <person name="Nusbaum C."/>
            <person name="Birren B."/>
        </authorList>
    </citation>
    <scope>NUCLEOTIDE SEQUENCE [LARGE SCALE GENOMIC DNA]</scope>
    <source>
        <strain evidence="4 5">YIT 12060</strain>
    </source>
</reference>
<sequence length="460" mass="51345">MRVLYPILLVVAVALSLFSCRVGRSFRTPELKEMPATFDEEGMTEGTTADIGWSTLYADTVLQGLISQALDHNKDMLAAAARVRELMAAKRITFAKMFPGAGMDLYGDREYLNYGGDNKKYDPELHANLTFGWEIDIWGNLRWQNEAAVAAYLQSVEAQRALRLTIVSQVAQMYFDLKALDRELSIVRQTLEARRDAVHFATLRYEGGLTSEIPYRQSLVELARTETLLPKLENEIKLKENDLSVLLGEFPAGIPRGGSDLGDVQMGTELPVDLPSSLLERRPDVRQAEQALREANAKVGVALTDMFPKLRLTANLGAENAELTDFLKSPTWFVSGALTGPLFQLGSKRAAHKAAKAAYEQQVYAYEKKILEVFKEVNNALVTYRKSREMRRSADALYRSALSYNKLAKLQYVNGVVSYMDVLDAQRQLFDSEIAVNDAILTEFTATVSLYKALGGGLER</sequence>
<evidence type="ECO:0000256" key="2">
    <source>
        <dbReference type="RuleBase" id="RU362097"/>
    </source>
</evidence>
<dbReference type="OrthoDB" id="9770517at2"/>
<dbReference type="Gene3D" id="1.20.1600.10">
    <property type="entry name" value="Outer membrane efflux proteins (OEP)"/>
    <property type="match status" value="1"/>
</dbReference>
<dbReference type="Pfam" id="PF02321">
    <property type="entry name" value="OEP"/>
    <property type="match status" value="2"/>
</dbReference>
<comment type="similarity">
    <text evidence="1 2">Belongs to the outer membrane factor (OMF) (TC 1.B.17) family.</text>
</comment>
<keyword evidence="2" id="KW-0564">Palmitate</keyword>
<dbReference type="SUPFAM" id="SSF56954">
    <property type="entry name" value="Outer membrane efflux proteins (OEP)"/>
    <property type="match status" value="1"/>
</dbReference>
<dbReference type="PATRIC" id="fig|742725.3.peg.2410"/>
<keyword evidence="3" id="KW-0175">Coiled coil</keyword>
<keyword evidence="2" id="KW-0449">Lipoprotein</keyword>
<accession>G5HBM6</accession>
<dbReference type="GO" id="GO:0015562">
    <property type="term" value="F:efflux transmembrane transporter activity"/>
    <property type="evidence" value="ECO:0007669"/>
    <property type="project" value="InterPro"/>
</dbReference>
<dbReference type="Gene3D" id="2.20.200.10">
    <property type="entry name" value="Outer membrane efflux proteins (OEP)"/>
    <property type="match status" value="1"/>
</dbReference>
<protein>
    <submittedName>
        <fullName evidence="4">Uncharacterized protein</fullName>
    </submittedName>
</protein>
<dbReference type="PANTHER" id="PTHR30203:SF33">
    <property type="entry name" value="BLR4455 PROTEIN"/>
    <property type="match status" value="1"/>
</dbReference>
<comment type="subcellular location">
    <subcellularLocation>
        <location evidence="2">Cell membrane</location>
        <topology evidence="2">Lipid-anchor</topology>
    </subcellularLocation>
</comment>
<dbReference type="AlphaFoldDB" id="G5HBM6"/>
<evidence type="ECO:0000256" key="3">
    <source>
        <dbReference type="SAM" id="Coils"/>
    </source>
</evidence>
<evidence type="ECO:0000256" key="1">
    <source>
        <dbReference type="ARBA" id="ARBA00007613"/>
    </source>
</evidence>
<feature type="coiled-coil region" evidence="3">
    <location>
        <begin position="222"/>
        <end position="249"/>
    </location>
</feature>
<proteinExistence type="inferred from homology"/>
<keyword evidence="5" id="KW-1185">Reference proteome</keyword>
<name>G5HBM6_9BACT</name>
<dbReference type="GeneID" id="92816996"/>
<organism evidence="4 5">
    <name type="scientific">Alistipes indistinctus YIT 12060</name>
    <dbReference type="NCBI Taxonomy" id="742725"/>
    <lineage>
        <taxon>Bacteria</taxon>
        <taxon>Pseudomonadati</taxon>
        <taxon>Bacteroidota</taxon>
        <taxon>Bacteroidia</taxon>
        <taxon>Bacteroidales</taxon>
        <taxon>Rikenellaceae</taxon>
        <taxon>Alistipes</taxon>
    </lineage>
</organism>
<dbReference type="STRING" id="742725.HMPREF9450_02336"/>
<evidence type="ECO:0000313" key="4">
    <source>
        <dbReference type="EMBL" id="EHB91253.1"/>
    </source>
</evidence>
<keyword evidence="2" id="KW-1134">Transmembrane beta strand</keyword>
<dbReference type="PROSITE" id="PS51257">
    <property type="entry name" value="PROKAR_LIPOPROTEIN"/>
    <property type="match status" value="1"/>
</dbReference>
<keyword evidence="2" id="KW-0812">Transmembrane</keyword>
<keyword evidence="2" id="KW-0472">Membrane</keyword>
<gene>
    <name evidence="4" type="ORF">HMPREF9450_02336</name>
</gene>
<dbReference type="InterPro" id="IPR003423">
    <property type="entry name" value="OMP_efflux"/>
</dbReference>
<dbReference type="GO" id="GO:0005886">
    <property type="term" value="C:plasma membrane"/>
    <property type="evidence" value="ECO:0007669"/>
    <property type="project" value="UniProtKB-SubCell"/>
</dbReference>
<dbReference type="InterPro" id="IPR010131">
    <property type="entry name" value="MdtP/NodT-like"/>
</dbReference>
<dbReference type="eggNOG" id="COG1538">
    <property type="taxonomic scope" value="Bacteria"/>
</dbReference>
<dbReference type="Proteomes" id="UP000006008">
    <property type="component" value="Unassembled WGS sequence"/>
</dbReference>
<dbReference type="RefSeq" id="WP_009135142.1">
    <property type="nucleotide sequence ID" value="NZ_CP102250.1"/>
</dbReference>
<dbReference type="PANTHER" id="PTHR30203">
    <property type="entry name" value="OUTER MEMBRANE CATION EFFLUX PROTEIN"/>
    <property type="match status" value="1"/>
</dbReference>
<comment type="caution">
    <text evidence="4">The sequence shown here is derived from an EMBL/GenBank/DDBJ whole genome shotgun (WGS) entry which is preliminary data.</text>
</comment>
<dbReference type="NCBIfam" id="TIGR01845">
    <property type="entry name" value="outer_NodT"/>
    <property type="match status" value="1"/>
</dbReference>
<evidence type="ECO:0000313" key="5">
    <source>
        <dbReference type="Proteomes" id="UP000006008"/>
    </source>
</evidence>